<feature type="transmembrane region" description="Helical" evidence="10">
    <location>
        <begin position="47"/>
        <end position="65"/>
    </location>
</feature>
<keyword evidence="5 10" id="KW-0812">Transmembrane</keyword>
<dbReference type="AlphaFoldDB" id="A0AAV5RWV0"/>
<dbReference type="SUPFAM" id="SSF103481">
    <property type="entry name" value="Multidrug resistance efflux transporter EmrE"/>
    <property type="match status" value="1"/>
</dbReference>
<keyword evidence="4" id="KW-0762">Sugar transport</keyword>
<dbReference type="GO" id="GO:0005460">
    <property type="term" value="F:UDP-glucose transmembrane transporter activity"/>
    <property type="evidence" value="ECO:0007669"/>
    <property type="project" value="TreeGrafter"/>
</dbReference>
<feature type="transmembrane region" description="Helical" evidence="10">
    <location>
        <begin position="291"/>
        <end position="316"/>
    </location>
</feature>
<name>A0AAV5RWV0_MAUHU</name>
<evidence type="ECO:0000256" key="4">
    <source>
        <dbReference type="ARBA" id="ARBA00022597"/>
    </source>
</evidence>
<evidence type="ECO:0000313" key="12">
    <source>
        <dbReference type="Proteomes" id="UP001377567"/>
    </source>
</evidence>
<comment type="subcellular location">
    <subcellularLocation>
        <location evidence="1">Endoplasmic reticulum membrane</location>
        <topology evidence="1">Multi-pass membrane protein</topology>
    </subcellularLocation>
</comment>
<dbReference type="Pfam" id="PF08449">
    <property type="entry name" value="UAA"/>
    <property type="match status" value="1"/>
</dbReference>
<organism evidence="11 12">
    <name type="scientific">Maudiozyma humilis</name>
    <name type="common">Sour dough yeast</name>
    <name type="synonym">Kazachstania humilis</name>
    <dbReference type="NCBI Taxonomy" id="51915"/>
    <lineage>
        <taxon>Eukaryota</taxon>
        <taxon>Fungi</taxon>
        <taxon>Dikarya</taxon>
        <taxon>Ascomycota</taxon>
        <taxon>Saccharomycotina</taxon>
        <taxon>Saccharomycetes</taxon>
        <taxon>Saccharomycetales</taxon>
        <taxon>Saccharomycetaceae</taxon>
        <taxon>Maudiozyma</taxon>
    </lineage>
</organism>
<feature type="transmembrane region" description="Helical" evidence="10">
    <location>
        <begin position="140"/>
        <end position="157"/>
    </location>
</feature>
<sequence length="336" mass="36729">MSTTSSTYKLLVCAAGIYASFLTWALVQEPLNTRVWPVSDAKFQFPNVVAVAQASIAMVVGYVYLRASRVPYSASGLVRDHFKELCLISFTMSTATPLATYSLAQVDYLTYMLAKSCKMIPVLLVHLLLYRTPIATQKKVVAVLVSAGVTLFSIGGSQGKARGSNSSSYMGFALLAASLFMDGLTNASQDRMLKAARDTAPKDKQITGPHLMFALNLFIVLWNVLYLGLVDRAQLRDALALLALDQEVWGYLGAYAMCGAVGQCFIFYTLEQFGSLQLIMITVTRKMMSMLLSIAIFGKAVNAIQWTGILIVFSGITWEATNKRKGAVASQEKKKQ</sequence>
<dbReference type="EMBL" id="BTGD01000006">
    <property type="protein sequence ID" value="GMM55910.1"/>
    <property type="molecule type" value="Genomic_DNA"/>
</dbReference>
<keyword evidence="12" id="KW-1185">Reference proteome</keyword>
<evidence type="ECO:0000256" key="9">
    <source>
        <dbReference type="ARBA" id="ARBA00041103"/>
    </source>
</evidence>
<feature type="transmembrane region" description="Helical" evidence="10">
    <location>
        <begin position="7"/>
        <end position="27"/>
    </location>
</feature>
<evidence type="ECO:0000256" key="2">
    <source>
        <dbReference type="ARBA" id="ARBA00010694"/>
    </source>
</evidence>
<feature type="transmembrane region" description="Helical" evidence="10">
    <location>
        <begin position="109"/>
        <end position="128"/>
    </location>
</feature>
<dbReference type="InterPro" id="IPR013657">
    <property type="entry name" value="SCL35B1-4/HUT1"/>
</dbReference>
<reference evidence="11 12" key="1">
    <citation type="journal article" date="2023" name="Elife">
        <title>Identification of key yeast species and microbe-microbe interactions impacting larval growth of Drosophila in the wild.</title>
        <authorList>
            <person name="Mure A."/>
            <person name="Sugiura Y."/>
            <person name="Maeda R."/>
            <person name="Honda K."/>
            <person name="Sakurai N."/>
            <person name="Takahashi Y."/>
            <person name="Watada M."/>
            <person name="Katoh T."/>
            <person name="Gotoh A."/>
            <person name="Gotoh Y."/>
            <person name="Taniguchi I."/>
            <person name="Nakamura K."/>
            <person name="Hayashi T."/>
            <person name="Katayama T."/>
            <person name="Uemura T."/>
            <person name="Hattori Y."/>
        </authorList>
    </citation>
    <scope>NUCLEOTIDE SEQUENCE [LARGE SCALE GENOMIC DNA]</scope>
    <source>
        <strain evidence="11 12">KH-74</strain>
    </source>
</reference>
<feature type="transmembrane region" description="Helical" evidence="10">
    <location>
        <begin position="85"/>
        <end position="103"/>
    </location>
</feature>
<evidence type="ECO:0000256" key="6">
    <source>
        <dbReference type="ARBA" id="ARBA00022824"/>
    </source>
</evidence>
<evidence type="ECO:0000256" key="10">
    <source>
        <dbReference type="SAM" id="Phobius"/>
    </source>
</evidence>
<dbReference type="GO" id="GO:0005789">
    <property type="term" value="C:endoplasmic reticulum membrane"/>
    <property type="evidence" value="ECO:0007669"/>
    <property type="project" value="UniProtKB-SubCell"/>
</dbReference>
<keyword evidence="3" id="KW-0813">Transport</keyword>
<keyword evidence="7 10" id="KW-1133">Transmembrane helix</keyword>
<evidence type="ECO:0000256" key="7">
    <source>
        <dbReference type="ARBA" id="ARBA00022989"/>
    </source>
</evidence>
<feature type="transmembrane region" description="Helical" evidence="10">
    <location>
        <begin position="249"/>
        <end position="270"/>
    </location>
</feature>
<evidence type="ECO:0000256" key="5">
    <source>
        <dbReference type="ARBA" id="ARBA00022692"/>
    </source>
</evidence>
<proteinExistence type="inferred from homology"/>
<gene>
    <name evidence="11" type="ORF">DAKH74_025260</name>
</gene>
<accession>A0AAV5RWV0</accession>
<evidence type="ECO:0000256" key="3">
    <source>
        <dbReference type="ARBA" id="ARBA00022448"/>
    </source>
</evidence>
<dbReference type="GO" id="GO:0005459">
    <property type="term" value="F:UDP-galactose transmembrane transporter activity"/>
    <property type="evidence" value="ECO:0007669"/>
    <property type="project" value="TreeGrafter"/>
</dbReference>
<feature type="transmembrane region" description="Helical" evidence="10">
    <location>
        <begin position="208"/>
        <end position="229"/>
    </location>
</feature>
<dbReference type="InterPro" id="IPR037185">
    <property type="entry name" value="EmrE-like"/>
</dbReference>
<dbReference type="Proteomes" id="UP001377567">
    <property type="component" value="Unassembled WGS sequence"/>
</dbReference>
<evidence type="ECO:0000256" key="8">
    <source>
        <dbReference type="ARBA" id="ARBA00023136"/>
    </source>
</evidence>
<protein>
    <recommendedName>
        <fullName evidence="9">UDP-galactose transporter homolog 1</fullName>
    </recommendedName>
</protein>
<dbReference type="GO" id="GO:0000139">
    <property type="term" value="C:Golgi membrane"/>
    <property type="evidence" value="ECO:0007669"/>
    <property type="project" value="TreeGrafter"/>
</dbReference>
<evidence type="ECO:0000313" key="11">
    <source>
        <dbReference type="EMBL" id="GMM55910.1"/>
    </source>
</evidence>
<dbReference type="PANTHER" id="PTHR10778">
    <property type="entry name" value="SOLUTE CARRIER FAMILY 35 MEMBER B"/>
    <property type="match status" value="1"/>
</dbReference>
<keyword evidence="8 10" id="KW-0472">Membrane</keyword>
<comment type="caution">
    <text evidence="11">The sequence shown here is derived from an EMBL/GenBank/DDBJ whole genome shotgun (WGS) entry which is preliminary data.</text>
</comment>
<keyword evidence="6" id="KW-0256">Endoplasmic reticulum</keyword>
<evidence type="ECO:0000256" key="1">
    <source>
        <dbReference type="ARBA" id="ARBA00004477"/>
    </source>
</evidence>
<comment type="similarity">
    <text evidence="2">Belongs to the nucleotide-sugar transporter family. SLC35B subfamily.</text>
</comment>
<dbReference type="PANTHER" id="PTHR10778:SF10">
    <property type="entry name" value="SOLUTE CARRIER FAMILY 35 MEMBER B1"/>
    <property type="match status" value="1"/>
</dbReference>
<feature type="transmembrane region" description="Helical" evidence="10">
    <location>
        <begin position="169"/>
        <end position="187"/>
    </location>
</feature>